<dbReference type="AlphaFoldDB" id="A0A4C1UD40"/>
<accession>A0A4C1UD40</accession>
<dbReference type="EMBL" id="BGZK01000159">
    <property type="protein sequence ID" value="GBP24269.1"/>
    <property type="molecule type" value="Genomic_DNA"/>
</dbReference>
<sequence>MSVQHTERAGKHPGALIAGRERTALFLWNVKGTRCHASACGVSRQSDKILAQTAIPWENQSTVTDSKRDCFALHNFTKFVGQTITCAKDHISNQTIDTHVGPIGFTCKHEI</sequence>
<organism evidence="1 2">
    <name type="scientific">Eumeta variegata</name>
    <name type="common">Bagworm moth</name>
    <name type="synonym">Eumeta japonica</name>
    <dbReference type="NCBI Taxonomy" id="151549"/>
    <lineage>
        <taxon>Eukaryota</taxon>
        <taxon>Metazoa</taxon>
        <taxon>Ecdysozoa</taxon>
        <taxon>Arthropoda</taxon>
        <taxon>Hexapoda</taxon>
        <taxon>Insecta</taxon>
        <taxon>Pterygota</taxon>
        <taxon>Neoptera</taxon>
        <taxon>Endopterygota</taxon>
        <taxon>Lepidoptera</taxon>
        <taxon>Glossata</taxon>
        <taxon>Ditrysia</taxon>
        <taxon>Tineoidea</taxon>
        <taxon>Psychidae</taxon>
        <taxon>Oiketicinae</taxon>
        <taxon>Eumeta</taxon>
    </lineage>
</organism>
<dbReference type="Proteomes" id="UP000299102">
    <property type="component" value="Unassembled WGS sequence"/>
</dbReference>
<gene>
    <name evidence="1" type="ORF">EVAR_80122_1</name>
</gene>
<comment type="caution">
    <text evidence="1">The sequence shown here is derived from an EMBL/GenBank/DDBJ whole genome shotgun (WGS) entry which is preliminary data.</text>
</comment>
<keyword evidence="2" id="KW-1185">Reference proteome</keyword>
<reference evidence="1 2" key="1">
    <citation type="journal article" date="2019" name="Commun. Biol.">
        <title>The bagworm genome reveals a unique fibroin gene that provides high tensile strength.</title>
        <authorList>
            <person name="Kono N."/>
            <person name="Nakamura H."/>
            <person name="Ohtoshi R."/>
            <person name="Tomita M."/>
            <person name="Numata K."/>
            <person name="Arakawa K."/>
        </authorList>
    </citation>
    <scope>NUCLEOTIDE SEQUENCE [LARGE SCALE GENOMIC DNA]</scope>
</reference>
<name>A0A4C1UD40_EUMVA</name>
<proteinExistence type="predicted"/>
<evidence type="ECO:0000313" key="1">
    <source>
        <dbReference type="EMBL" id="GBP24269.1"/>
    </source>
</evidence>
<protein>
    <submittedName>
        <fullName evidence="1">Uncharacterized protein</fullName>
    </submittedName>
</protein>
<evidence type="ECO:0000313" key="2">
    <source>
        <dbReference type="Proteomes" id="UP000299102"/>
    </source>
</evidence>